<evidence type="ECO:0000313" key="3">
    <source>
        <dbReference type="EMBL" id="GAP14068.1"/>
    </source>
</evidence>
<dbReference type="Proteomes" id="UP000055060">
    <property type="component" value="Unassembled WGS sequence"/>
</dbReference>
<organism evidence="3">
    <name type="scientific">Longilinea arvoryzae</name>
    <dbReference type="NCBI Taxonomy" id="360412"/>
    <lineage>
        <taxon>Bacteria</taxon>
        <taxon>Bacillati</taxon>
        <taxon>Chloroflexota</taxon>
        <taxon>Anaerolineae</taxon>
        <taxon>Anaerolineales</taxon>
        <taxon>Anaerolineaceae</taxon>
        <taxon>Longilinea</taxon>
    </lineage>
</organism>
<dbReference type="GO" id="GO:0010181">
    <property type="term" value="F:FMN binding"/>
    <property type="evidence" value="ECO:0007669"/>
    <property type="project" value="InterPro"/>
</dbReference>
<dbReference type="EMBL" id="DF967972">
    <property type="protein sequence ID" value="GAP14068.1"/>
    <property type="molecule type" value="Genomic_DNA"/>
</dbReference>
<evidence type="ECO:0000313" key="4">
    <source>
        <dbReference type="Proteomes" id="UP000055060"/>
    </source>
</evidence>
<dbReference type="STRING" id="360412.LARV_01830"/>
<keyword evidence="4" id="KW-1185">Reference proteome</keyword>
<gene>
    <name evidence="3" type="ORF">LARV_01830</name>
</gene>
<dbReference type="Gene3D" id="2.30.110.10">
    <property type="entry name" value="Electron Transport, Fmn-binding Protein, Chain A"/>
    <property type="match status" value="1"/>
</dbReference>
<evidence type="ECO:0000256" key="1">
    <source>
        <dbReference type="ARBA" id="ARBA00023002"/>
    </source>
</evidence>
<dbReference type="PANTHER" id="PTHR30466:SF1">
    <property type="entry name" value="FMN REDUCTASE (NADH) RUTF"/>
    <property type="match status" value="1"/>
</dbReference>
<dbReference type="SUPFAM" id="SSF50475">
    <property type="entry name" value="FMN-binding split barrel"/>
    <property type="match status" value="1"/>
</dbReference>
<dbReference type="GO" id="GO:0042602">
    <property type="term" value="F:riboflavin reductase (NADPH) activity"/>
    <property type="evidence" value="ECO:0007669"/>
    <property type="project" value="TreeGrafter"/>
</dbReference>
<feature type="domain" description="Flavin reductase like" evidence="2">
    <location>
        <begin position="13"/>
        <end position="159"/>
    </location>
</feature>
<protein>
    <submittedName>
        <fullName evidence="3">Conserved protein/domain typically associated with flavoprotein oxygenases, DIM6/NTAB family</fullName>
    </submittedName>
</protein>
<reference evidence="3" key="1">
    <citation type="submission" date="2015-07" db="EMBL/GenBank/DDBJ databases">
        <title>Draft Genome Sequences of Anaerolinea thermolimosa IMO-1, Bellilinea caldifistulae GOMI-1, Leptolinea tardivitalis YMTK-2, Levilinea saccharolytica KIBI-1,Longilinea arvoryzae KOME-1, Previously Described as Members of the Anaerolineaceae (Chloroflexi).</title>
        <authorList>
            <person name="Sekiguchi Y."/>
            <person name="Ohashi A."/>
            <person name="Matsuura N."/>
            <person name="Tourlousse M.D."/>
        </authorList>
    </citation>
    <scope>NUCLEOTIDE SEQUENCE [LARGE SCALE GENOMIC DNA]</scope>
    <source>
        <strain evidence="3">KOME-1</strain>
    </source>
</reference>
<dbReference type="InterPro" id="IPR012349">
    <property type="entry name" value="Split_barrel_FMN-bd"/>
</dbReference>
<dbReference type="SMART" id="SM00903">
    <property type="entry name" value="Flavin_Reduct"/>
    <property type="match status" value="1"/>
</dbReference>
<keyword evidence="1" id="KW-0560">Oxidoreductase</keyword>
<dbReference type="AlphaFoldDB" id="A0A0S7BGB0"/>
<sequence>MMQELSDSLRQAMRHWTTGVSIVTSQYGDSQHGMTVNSLTSISLDPPMVSVTLANGTRTFELVKRSGVFGVTILGADQASIADRFAGRAAPEDNRFEGLDTFSIQSGVPFIRGGLAFLDCRVVFSYPLPNSTLFIGEVTAVDTLQEADPLVYHNRVYRKLKP</sequence>
<dbReference type="PANTHER" id="PTHR30466">
    <property type="entry name" value="FLAVIN REDUCTASE"/>
    <property type="match status" value="1"/>
</dbReference>
<dbReference type="InterPro" id="IPR002563">
    <property type="entry name" value="Flavin_Rdtase-like_dom"/>
</dbReference>
<accession>A0A0S7BGB0</accession>
<proteinExistence type="predicted"/>
<dbReference type="Pfam" id="PF01613">
    <property type="entry name" value="Flavin_Reduct"/>
    <property type="match status" value="1"/>
</dbReference>
<dbReference type="InterPro" id="IPR050268">
    <property type="entry name" value="NADH-dep_flavin_reductase"/>
</dbReference>
<name>A0A0S7BGB0_9CHLR</name>
<evidence type="ECO:0000259" key="2">
    <source>
        <dbReference type="SMART" id="SM00903"/>
    </source>
</evidence>